<protein>
    <recommendedName>
        <fullName evidence="3">PE-PGRS family protein</fullName>
    </recommendedName>
</protein>
<evidence type="ECO:0000256" key="1">
    <source>
        <dbReference type="SAM" id="MobiDB-lite"/>
    </source>
</evidence>
<feature type="region of interest" description="Disordered" evidence="1">
    <location>
        <begin position="455"/>
        <end position="481"/>
    </location>
</feature>
<evidence type="ECO:0008006" key="3">
    <source>
        <dbReference type="Google" id="ProtNLM"/>
    </source>
</evidence>
<dbReference type="AlphaFoldDB" id="A0AAT9HZY8"/>
<accession>A0AAT9HZY8</accession>
<proteinExistence type="predicted"/>
<evidence type="ECO:0000313" key="2">
    <source>
        <dbReference type="EMBL" id="BFO22662.1"/>
    </source>
</evidence>
<feature type="compositionally biased region" description="Low complexity" evidence="1">
    <location>
        <begin position="467"/>
        <end position="481"/>
    </location>
</feature>
<reference evidence="2" key="1">
    <citation type="submission" date="2024-06" db="EMBL/GenBank/DDBJ databases">
        <authorList>
            <consortium name="consrtm"/>
            <person name="Uemura M."/>
            <person name="Terahara T."/>
        </authorList>
    </citation>
    <scope>NUCLEOTIDE SEQUENCE</scope>
    <source>
        <strain evidence="2">KM77-8</strain>
    </source>
</reference>
<dbReference type="EMBL" id="AP035768">
    <property type="protein sequence ID" value="BFO22662.1"/>
    <property type="molecule type" value="Genomic_DNA"/>
</dbReference>
<reference evidence="2" key="2">
    <citation type="submission" date="2024-07" db="EMBL/GenBank/DDBJ databases">
        <title>Streptomyces haneummycinica sp. nov., a new antibiotic-producing actinobacterium isolated from marine sediment.</title>
        <authorList>
            <person name="Uemura M."/>
            <person name="Hamada M."/>
            <person name="Hirano S."/>
            <person name="Kobayashi K."/>
            <person name="Ohshiro T."/>
            <person name="Kobayashi T."/>
            <person name="Terahara T."/>
        </authorList>
    </citation>
    <scope>NUCLEOTIDE SEQUENCE</scope>
    <source>
        <strain evidence="2">KM77-8</strain>
    </source>
</reference>
<organism evidence="2">
    <name type="scientific">Streptomyces haneummycinicus</name>
    <dbReference type="NCBI Taxonomy" id="3074435"/>
    <lineage>
        <taxon>Bacteria</taxon>
        <taxon>Bacillati</taxon>
        <taxon>Actinomycetota</taxon>
        <taxon>Actinomycetes</taxon>
        <taxon>Kitasatosporales</taxon>
        <taxon>Streptomycetaceae</taxon>
        <taxon>Streptomyces</taxon>
    </lineage>
</organism>
<gene>
    <name evidence="2" type="ORF">SHKM778_90500</name>
</gene>
<name>A0AAT9HZY8_9ACTN</name>
<sequence length="481" mass="50684">MRCSYADDADARLEIPSGLADSANRPFNSAATPYVMRSRQPWDGPTAYPEPRAAKARPVVEGRGGHVVSGANPEDLEQLAKLLDGRGGVEDRLDEAFTRAAGLGVSGPLAPLKPMRSWTRDEAKDLRKRAVLLRLENGDPLAGLLWAGFTAKDLEAYQGEGIKPETLLLANSVAASGDPNAKDLARQPGEKLGDWVARLEAHALAKIPALEPHEETLTEMIKFGSDAFNVVAAGQVSLASGFSGTKILLGNAVKTGRLGPMKDALAARWTAAGSNPILRWAGTRLGSYNPPIRSLSAPGSWLPGQLGNMASRSPRYQRVANVPFSSGFLGDRWGGGWDALRGRGFMNAKILGLTPNQAINFFAGSDDMARLYGGVTHSGQAVTRAGQASLWTVGKAGGFSAAAKTAGLWRGAGIVGSAGATAFSVANIATMDHAKEWEKSKAGYLANYAEVGFNASSPRRWSPPTPSRSASPWAPAWSTGA</sequence>